<dbReference type="EMBL" id="FXBB01000048">
    <property type="protein sequence ID" value="SMG49128.1"/>
    <property type="molecule type" value="Genomic_DNA"/>
</dbReference>
<dbReference type="InterPro" id="IPR005322">
    <property type="entry name" value="Peptidase_C69"/>
</dbReference>
<keyword evidence="1" id="KW-0645">Protease</keyword>
<dbReference type="PANTHER" id="PTHR12994">
    <property type="entry name" value="SECERNIN"/>
    <property type="match status" value="1"/>
</dbReference>
<accession>A0A1X7L5J2</accession>
<keyword evidence="1" id="KW-0378">Hydrolase</keyword>
<sequence length="583" mass="64889">MILAIVLAVVLALSKRSWACTCVVVGKDASATGQIIVGHNEDDPGRAVVARHLVPPSEEGITGPFEPCSSSVKIEGPTLGYIWSQVRTIPGQSGADCYLNEKGVFIASDNCQDSRQDNEPDLSGGGIVYELRTVLAAKANSAREGVAIATDLLDRYGYGQSGRCYTVADKDEAWMIQVVMGKHYCARRIDDDEVAFMPNHYTIDKVVVGDPRFIISPGLVELAESKGWLVGDEREFDFAATFQDPDSRNRPGNTYRHVHGLRKITGKIWEISDLPFSAKPTRPVDVQDVMDILREHYHGTDDDIRDGEDFSPHYTSVRRICTGTTLESLVIRFRDRPELNTLWTATGRPCTSPFVPWYGGIIGMPKEQFVEDCSTALERQFTFNPSDFDYDDGLAWWAVQDLQSLLDGQYDGEAEKVKAHLEQVERVWLAEDDEVAKKALSIYQEDGEKGAMYLTGQTSDKSEQATSMARYLYKILPKTELSSDLSSMTKGDRYGEITLSFVHDSSVIESTMIFGQGMQSSLSWAKPVIGSLSQEGSRWSVRFRVREATESAIPCRGDFWLYGKDQEGQNIVGKTIIEVTKKD</sequence>
<evidence type="ECO:0000256" key="1">
    <source>
        <dbReference type="RuleBase" id="RU364089"/>
    </source>
</evidence>
<comment type="similarity">
    <text evidence="1">Belongs to the peptidase C69 family.</text>
</comment>
<proteinExistence type="inferred from homology"/>
<evidence type="ECO:0000313" key="4">
    <source>
        <dbReference type="Proteomes" id="UP000193355"/>
    </source>
</evidence>
<dbReference type="GO" id="GO:0016805">
    <property type="term" value="F:dipeptidase activity"/>
    <property type="evidence" value="ECO:0007669"/>
    <property type="project" value="UniProtKB-KW"/>
</dbReference>
<dbReference type="Proteomes" id="UP000193355">
    <property type="component" value="Unassembled WGS sequence"/>
</dbReference>
<dbReference type="GO" id="GO:0070004">
    <property type="term" value="F:cysteine-type exopeptidase activity"/>
    <property type="evidence" value="ECO:0007669"/>
    <property type="project" value="InterPro"/>
</dbReference>
<feature type="signal peptide" evidence="2">
    <location>
        <begin position="1"/>
        <end position="19"/>
    </location>
</feature>
<keyword evidence="2" id="KW-0732">Signal</keyword>
<dbReference type="GO" id="GO:0006508">
    <property type="term" value="P:proteolysis"/>
    <property type="evidence" value="ECO:0007669"/>
    <property type="project" value="UniProtKB-KW"/>
</dbReference>
<dbReference type="OrthoDB" id="9146811at2"/>
<dbReference type="Pfam" id="PF03577">
    <property type="entry name" value="Peptidase_C69"/>
    <property type="match status" value="1"/>
</dbReference>
<dbReference type="RefSeq" id="WP_085545619.1">
    <property type="nucleotide sequence ID" value="NZ_FXBB01000048.1"/>
</dbReference>
<dbReference type="AlphaFoldDB" id="A0A1X7L5J2"/>
<protein>
    <recommendedName>
        <fullName evidence="1">Dipeptidase</fullName>
        <ecNumber evidence="1">3.4.-.-</ecNumber>
    </recommendedName>
</protein>
<dbReference type="Gene3D" id="3.60.60.10">
    <property type="entry name" value="Penicillin V Acylase, Chain A"/>
    <property type="match status" value="1"/>
</dbReference>
<keyword evidence="1" id="KW-0224">Dipeptidase</keyword>
<dbReference type="PANTHER" id="PTHR12994:SF17">
    <property type="entry name" value="LD30995P"/>
    <property type="match status" value="1"/>
</dbReference>
<gene>
    <name evidence="3" type="ORF">SAMN06275492_14816</name>
</gene>
<evidence type="ECO:0000313" key="3">
    <source>
        <dbReference type="EMBL" id="SMG49128.1"/>
    </source>
</evidence>
<name>A0A1X7L5J2_9BACT</name>
<keyword evidence="4" id="KW-1185">Reference proteome</keyword>
<reference evidence="4" key="1">
    <citation type="submission" date="2017-04" db="EMBL/GenBank/DDBJ databases">
        <authorList>
            <person name="Varghese N."/>
            <person name="Submissions S."/>
        </authorList>
    </citation>
    <scope>NUCLEOTIDE SEQUENCE [LARGE SCALE GENOMIC DNA]</scope>
    <source>
        <strain evidence="4">USBA 82</strain>
    </source>
</reference>
<evidence type="ECO:0000256" key="2">
    <source>
        <dbReference type="SAM" id="SignalP"/>
    </source>
</evidence>
<organism evidence="3 4">
    <name type="scientific">Dethiosulfovibrio salsuginis</name>
    <dbReference type="NCBI Taxonomy" id="561720"/>
    <lineage>
        <taxon>Bacteria</taxon>
        <taxon>Thermotogati</taxon>
        <taxon>Synergistota</taxon>
        <taxon>Synergistia</taxon>
        <taxon>Synergistales</taxon>
        <taxon>Dethiosulfovibrionaceae</taxon>
        <taxon>Dethiosulfovibrio</taxon>
    </lineage>
</organism>
<dbReference type="STRING" id="561720.SAMN06275492_14816"/>
<dbReference type="EC" id="3.4.-.-" evidence="1"/>
<feature type="chain" id="PRO_5012440146" description="Dipeptidase" evidence="2">
    <location>
        <begin position="20"/>
        <end position="583"/>
    </location>
</feature>
<comment type="catalytic activity">
    <reaction evidence="1">
        <text>an L-aminoacyl-L-amino acid + H2O = 2 an L-alpha-amino acid</text>
        <dbReference type="Rhea" id="RHEA:48940"/>
        <dbReference type="ChEBI" id="CHEBI:15377"/>
        <dbReference type="ChEBI" id="CHEBI:59869"/>
        <dbReference type="ChEBI" id="CHEBI:77460"/>
    </reaction>
</comment>